<sequence length="128" mass="15070">MTVRGPAPRAWLRQRWPQQRVIPSSGGIDWFSQTARPPCRRFGKPGRRNLPKHISRDFLLRSGRFDRKNRPREREATSERSPTLHCRADAARAAPCAPDRRVILRQMPRPPFRPLHDLQIPKLRIQKR</sequence>
<reference evidence="2 3" key="1">
    <citation type="submission" date="2017-04" db="EMBL/GenBank/DDBJ databases">
        <authorList>
            <person name="Afonso C.L."/>
            <person name="Miller P.J."/>
            <person name="Scott M.A."/>
            <person name="Spackman E."/>
            <person name="Goraichik I."/>
            <person name="Dimitrov K.M."/>
            <person name="Suarez D.L."/>
            <person name="Swayne D.E."/>
        </authorList>
    </citation>
    <scope>NUCLEOTIDE SEQUENCE [LARGE SCALE GENOMIC DNA]</scope>
    <source>
        <strain evidence="2">LMG 28154</strain>
    </source>
</reference>
<dbReference type="AlphaFoldDB" id="A0A238H3H9"/>
<proteinExistence type="predicted"/>
<dbReference type="EMBL" id="FXAN01000045">
    <property type="protein sequence ID" value="SMF99876.1"/>
    <property type="molecule type" value="Genomic_DNA"/>
</dbReference>
<feature type="region of interest" description="Disordered" evidence="1">
    <location>
        <begin position="27"/>
        <end position="83"/>
    </location>
</feature>
<evidence type="ECO:0000256" key="1">
    <source>
        <dbReference type="SAM" id="MobiDB-lite"/>
    </source>
</evidence>
<evidence type="ECO:0000313" key="3">
    <source>
        <dbReference type="Proteomes" id="UP000198460"/>
    </source>
</evidence>
<accession>A0A238H3H9</accession>
<feature type="compositionally biased region" description="Basic residues" evidence="1">
    <location>
        <begin position="38"/>
        <end position="53"/>
    </location>
</feature>
<organism evidence="2 3">
    <name type="scientific">Burkholderia singularis</name>
    <dbReference type="NCBI Taxonomy" id="1503053"/>
    <lineage>
        <taxon>Bacteria</taxon>
        <taxon>Pseudomonadati</taxon>
        <taxon>Pseudomonadota</taxon>
        <taxon>Betaproteobacteria</taxon>
        <taxon>Burkholderiales</taxon>
        <taxon>Burkholderiaceae</taxon>
        <taxon>Burkholderia</taxon>
        <taxon>pseudomallei group</taxon>
    </lineage>
</organism>
<gene>
    <name evidence="2" type="ORF">BSIN_3063</name>
</gene>
<feature type="compositionally biased region" description="Basic and acidic residues" evidence="1">
    <location>
        <begin position="54"/>
        <end position="78"/>
    </location>
</feature>
<protein>
    <submittedName>
        <fullName evidence="2">Uncharacterized protein</fullName>
    </submittedName>
</protein>
<name>A0A238H3H9_9BURK</name>
<dbReference type="Proteomes" id="UP000198460">
    <property type="component" value="Unassembled WGS sequence"/>
</dbReference>
<evidence type="ECO:0000313" key="2">
    <source>
        <dbReference type="EMBL" id="SMF99876.1"/>
    </source>
</evidence>